<comment type="caution">
    <text evidence="2">The sequence shown here is derived from an EMBL/GenBank/DDBJ whole genome shotgun (WGS) entry which is preliminary data.</text>
</comment>
<keyword evidence="1" id="KW-0812">Transmembrane</keyword>
<name>A0ABT8GST4_9BACL</name>
<reference evidence="2" key="1">
    <citation type="submission" date="2023-07" db="EMBL/GenBank/DDBJ databases">
        <title>Ureibacillus sp. isolated from freshwater well.</title>
        <authorList>
            <person name="Kirdat K."/>
            <person name="Bhatt A."/>
            <person name="Teware R."/>
            <person name="Bhavsar Y."/>
            <person name="Yadav A."/>
        </authorList>
    </citation>
    <scope>NUCLEOTIDE SEQUENCE</scope>
    <source>
        <strain evidence="2">BA0131</strain>
    </source>
</reference>
<feature type="transmembrane region" description="Helical" evidence="1">
    <location>
        <begin position="6"/>
        <end position="26"/>
    </location>
</feature>
<dbReference type="RefSeq" id="WP_301138774.1">
    <property type="nucleotide sequence ID" value="NZ_JAUHTQ010000009.1"/>
</dbReference>
<feature type="transmembrane region" description="Helical" evidence="1">
    <location>
        <begin position="56"/>
        <end position="75"/>
    </location>
</feature>
<keyword evidence="3" id="KW-1185">Reference proteome</keyword>
<gene>
    <name evidence="2" type="ORF">QYB95_13085</name>
</gene>
<keyword evidence="1" id="KW-1133">Transmembrane helix</keyword>
<sequence length="104" mass="12092">MISFVEIVFISIFLIPLYIFLIWSYIEPEESILSGKKWMYKDEPEPSLKAIRYTRFTSLTAMIGIPFILSSFITGNLFLRFMPLIFIFVFVFGALKICISVDDS</sequence>
<keyword evidence="1" id="KW-0472">Membrane</keyword>
<evidence type="ECO:0000313" key="2">
    <source>
        <dbReference type="EMBL" id="MDN4494480.1"/>
    </source>
</evidence>
<evidence type="ECO:0008006" key="4">
    <source>
        <dbReference type="Google" id="ProtNLM"/>
    </source>
</evidence>
<proteinExistence type="predicted"/>
<dbReference type="EMBL" id="JAUHTQ010000009">
    <property type="protein sequence ID" value="MDN4494480.1"/>
    <property type="molecule type" value="Genomic_DNA"/>
</dbReference>
<feature type="transmembrane region" description="Helical" evidence="1">
    <location>
        <begin position="81"/>
        <end position="99"/>
    </location>
</feature>
<evidence type="ECO:0000256" key="1">
    <source>
        <dbReference type="SAM" id="Phobius"/>
    </source>
</evidence>
<dbReference type="Proteomes" id="UP001172743">
    <property type="component" value="Unassembled WGS sequence"/>
</dbReference>
<evidence type="ECO:0000313" key="3">
    <source>
        <dbReference type="Proteomes" id="UP001172743"/>
    </source>
</evidence>
<protein>
    <recommendedName>
        <fullName evidence="4">DUF3784 domain-containing protein</fullName>
    </recommendedName>
</protein>
<accession>A0ABT8GST4</accession>
<organism evidence="2 3">
    <name type="scientific">Ureibacillus aquaedulcis</name>
    <dbReference type="NCBI Taxonomy" id="3058421"/>
    <lineage>
        <taxon>Bacteria</taxon>
        <taxon>Bacillati</taxon>
        <taxon>Bacillota</taxon>
        <taxon>Bacilli</taxon>
        <taxon>Bacillales</taxon>
        <taxon>Caryophanaceae</taxon>
        <taxon>Ureibacillus</taxon>
    </lineage>
</organism>